<dbReference type="EMBL" id="JWHT01000011">
    <property type="protein sequence ID" value="KIU25474.1"/>
    <property type="molecule type" value="Genomic_DNA"/>
</dbReference>
<evidence type="ECO:0000256" key="5">
    <source>
        <dbReference type="ARBA" id="ARBA00023315"/>
    </source>
</evidence>
<keyword evidence="2 7" id="KW-0808">Transferase</keyword>
<evidence type="ECO:0000256" key="1">
    <source>
        <dbReference type="ARBA" id="ARBA00009943"/>
    </source>
</evidence>
<name>A0A0D1KLG3_9LACO</name>
<evidence type="ECO:0000256" key="6">
    <source>
        <dbReference type="ARBA" id="ARBA00023316"/>
    </source>
</evidence>
<dbReference type="PANTHER" id="PTHR36174">
    <property type="entry name" value="LIPID II:GLYCINE GLYCYLTRANSFERASE"/>
    <property type="match status" value="1"/>
</dbReference>
<dbReference type="Gene3D" id="3.40.630.30">
    <property type="match status" value="2"/>
</dbReference>
<evidence type="ECO:0000256" key="3">
    <source>
        <dbReference type="ARBA" id="ARBA00022960"/>
    </source>
</evidence>
<evidence type="ECO:0000256" key="2">
    <source>
        <dbReference type="ARBA" id="ARBA00022679"/>
    </source>
</evidence>
<comment type="caution">
    <text evidence="7">The sequence shown here is derived from an EMBL/GenBank/DDBJ whole genome shotgun (WGS) entry which is preliminary data.</text>
</comment>
<gene>
    <name evidence="7" type="primary">femX_1</name>
    <name evidence="7" type="ORF">ab3b_00381</name>
</gene>
<keyword evidence="3" id="KW-0133">Cell shape</keyword>
<dbReference type="InterPro" id="IPR003447">
    <property type="entry name" value="FEMABX"/>
</dbReference>
<dbReference type="EC" id="2.3.2.16" evidence="7"/>
<dbReference type="InterPro" id="IPR050644">
    <property type="entry name" value="PG_Glycine_Bridge_Synth"/>
</dbReference>
<protein>
    <submittedName>
        <fullName evidence="7">FemX_1 protein</fullName>
        <ecNumber evidence="7">2.3.2.16</ecNumber>
    </submittedName>
</protein>
<comment type="similarity">
    <text evidence="1">Belongs to the FemABX family.</text>
</comment>
<proteinExistence type="inferred from homology"/>
<reference evidence="7 8" key="1">
    <citation type="journal article" date="2015" name="Microbiology (Mosc.)">
        <title>Genomics of the Weissella cibaria species with an examination of its metabolic traits.</title>
        <authorList>
            <person name="Lynch K.M."/>
            <person name="Lucid A."/>
            <person name="Arendt E.K."/>
            <person name="Sleator R.D."/>
            <person name="Lucey B."/>
            <person name="Coffey A."/>
        </authorList>
    </citation>
    <scope>NUCLEOTIDE SEQUENCE [LARGE SCALE GENOMIC DNA]</scope>
    <source>
        <strain evidence="7 8">AB3b</strain>
    </source>
</reference>
<evidence type="ECO:0000313" key="8">
    <source>
        <dbReference type="Proteomes" id="UP000032289"/>
    </source>
</evidence>
<accession>A0A0D1KLG3</accession>
<dbReference type="GO" id="GO:0008360">
    <property type="term" value="P:regulation of cell shape"/>
    <property type="evidence" value="ECO:0007669"/>
    <property type="project" value="UniProtKB-KW"/>
</dbReference>
<dbReference type="RefSeq" id="WP_043940680.1">
    <property type="nucleotide sequence ID" value="NZ_JWHT01000011.1"/>
</dbReference>
<sequence>MPVLNLNDDVAVAKYNAFIRQSPNAQISQDLGWAKVKNNWEPCYVYLEDTAGNITAALSMLLTMTPSGKKFAYASKGPVMDMSDLTTFDQLIATAKQALGDDTYLLRLDPEVRYDAQFEADLRAHGYEVRGRNVADQGMHATIQPRLNMVIDFANYPDATSLYDMVPSKTKNKLRKTEREGVVVDYGLDQSFLDDFFETYVIMSNRHGITHRPKDYFERMMQTYAGTDIMRIYRAKKDDVLLATTIGFKMGDKIWDMYAGSIDHDLTNAHYATRVHMVQWALDAGLKRYDIGGIDHADNTDGLYKFKRNFVRQDPTEYIGEIDVVLDDAIYDELVRQPDQQH</sequence>
<dbReference type="Proteomes" id="UP000032289">
    <property type="component" value="Unassembled WGS sequence"/>
</dbReference>
<keyword evidence="4" id="KW-0573">Peptidoglycan synthesis</keyword>
<dbReference type="Pfam" id="PF02388">
    <property type="entry name" value="FemAB"/>
    <property type="match status" value="2"/>
</dbReference>
<dbReference type="InterPro" id="IPR016181">
    <property type="entry name" value="Acyl_CoA_acyltransferase"/>
</dbReference>
<evidence type="ECO:0000313" key="7">
    <source>
        <dbReference type="EMBL" id="KIU25474.1"/>
    </source>
</evidence>
<keyword evidence="6" id="KW-0961">Cell wall biogenesis/degradation</keyword>
<keyword evidence="5 7" id="KW-0012">Acyltransferase</keyword>
<dbReference type="SUPFAM" id="SSF55729">
    <property type="entry name" value="Acyl-CoA N-acyltransferases (Nat)"/>
    <property type="match status" value="2"/>
</dbReference>
<dbReference type="PANTHER" id="PTHR36174:SF1">
    <property type="entry name" value="LIPID II:GLYCINE GLYCYLTRANSFERASE"/>
    <property type="match status" value="1"/>
</dbReference>
<dbReference type="PATRIC" id="fig|137591.24.peg.371"/>
<organism evidence="7 8">
    <name type="scientific">Weissella cibaria</name>
    <dbReference type="NCBI Taxonomy" id="137591"/>
    <lineage>
        <taxon>Bacteria</taxon>
        <taxon>Bacillati</taxon>
        <taxon>Bacillota</taxon>
        <taxon>Bacilli</taxon>
        <taxon>Lactobacillales</taxon>
        <taxon>Lactobacillaceae</taxon>
        <taxon>Weissella</taxon>
    </lineage>
</organism>
<evidence type="ECO:0000256" key="4">
    <source>
        <dbReference type="ARBA" id="ARBA00022984"/>
    </source>
</evidence>
<dbReference type="PROSITE" id="PS51191">
    <property type="entry name" value="FEMABX"/>
    <property type="match status" value="1"/>
</dbReference>
<dbReference type="GO" id="GO:0071555">
    <property type="term" value="P:cell wall organization"/>
    <property type="evidence" value="ECO:0007669"/>
    <property type="project" value="UniProtKB-KW"/>
</dbReference>
<dbReference type="GO" id="GO:0016755">
    <property type="term" value="F:aminoacyltransferase activity"/>
    <property type="evidence" value="ECO:0007669"/>
    <property type="project" value="InterPro"/>
</dbReference>
<dbReference type="GO" id="GO:0009252">
    <property type="term" value="P:peptidoglycan biosynthetic process"/>
    <property type="evidence" value="ECO:0007669"/>
    <property type="project" value="UniProtKB-KW"/>
</dbReference>
<dbReference type="AlphaFoldDB" id="A0A0D1KLG3"/>